<dbReference type="Pfam" id="PF13358">
    <property type="entry name" value="DDE_3"/>
    <property type="match status" value="1"/>
</dbReference>
<dbReference type="Gene3D" id="3.30.420.10">
    <property type="entry name" value="Ribonuclease H-like superfamily/Ribonuclease H"/>
    <property type="match status" value="1"/>
</dbReference>
<dbReference type="InterPro" id="IPR038717">
    <property type="entry name" value="Tc1-like_DDE_dom"/>
</dbReference>
<dbReference type="KEGG" id="lrs:PX52LOC_03833"/>
<dbReference type="OrthoDB" id="286470at2"/>
<feature type="domain" description="Tc1-like transposase DDE" evidence="2">
    <location>
        <begin position="51"/>
        <end position="112"/>
    </location>
</feature>
<proteinExistence type="predicted"/>
<dbReference type="InterPro" id="IPR036397">
    <property type="entry name" value="RNaseH_sf"/>
</dbReference>
<feature type="region of interest" description="Disordered" evidence="1">
    <location>
        <begin position="1"/>
        <end position="44"/>
    </location>
</feature>
<dbReference type="AlphaFoldDB" id="A0A5C1ABW4"/>
<sequence>MTDIPAGEHDDLVRWHPGSRNQQDGPRPAAEGRGALIDTGGGESRPTWRSFIDNAPWHRGQAIDAALADHPHLAFYRLPSYSPQLNPVERFWRVLRRRATHNRLFETASDLKGSIRNSLCYFQTVRRRMTSLVNDCFPAQNATASPTS</sequence>
<evidence type="ECO:0000313" key="3">
    <source>
        <dbReference type="EMBL" id="QEL16859.1"/>
    </source>
</evidence>
<accession>A0A5C1ABW4</accession>
<feature type="compositionally biased region" description="Basic and acidic residues" evidence="1">
    <location>
        <begin position="1"/>
        <end position="14"/>
    </location>
</feature>
<evidence type="ECO:0000256" key="1">
    <source>
        <dbReference type="SAM" id="MobiDB-lite"/>
    </source>
</evidence>
<reference evidence="4" key="1">
    <citation type="submission" date="2019-08" db="EMBL/GenBank/DDBJ databases">
        <title>Limnoglobus roseus gen. nov., sp. nov., a novel freshwater planctomycete with a giant genome from the family Gemmataceae.</title>
        <authorList>
            <person name="Kulichevskaya I.S."/>
            <person name="Naumoff D.G."/>
            <person name="Miroshnikov K."/>
            <person name="Ivanova A."/>
            <person name="Philippov D.A."/>
            <person name="Hakobyan A."/>
            <person name="Rijpstra I.C."/>
            <person name="Sinninghe Damste J.S."/>
            <person name="Liesack W."/>
            <person name="Dedysh S.N."/>
        </authorList>
    </citation>
    <scope>NUCLEOTIDE SEQUENCE [LARGE SCALE GENOMIC DNA]</scope>
    <source>
        <strain evidence="4">PX52</strain>
    </source>
</reference>
<name>A0A5C1ABW4_9BACT</name>
<evidence type="ECO:0000313" key="4">
    <source>
        <dbReference type="Proteomes" id="UP000324974"/>
    </source>
</evidence>
<protein>
    <recommendedName>
        <fullName evidence="2">Tc1-like transposase DDE domain-containing protein</fullName>
    </recommendedName>
</protein>
<gene>
    <name evidence="3" type="ORF">PX52LOC_03833</name>
</gene>
<dbReference type="RefSeq" id="WP_149111531.1">
    <property type="nucleotide sequence ID" value="NZ_CP042425.1"/>
</dbReference>
<dbReference type="Proteomes" id="UP000324974">
    <property type="component" value="Chromosome"/>
</dbReference>
<dbReference type="EMBL" id="CP042425">
    <property type="protein sequence ID" value="QEL16859.1"/>
    <property type="molecule type" value="Genomic_DNA"/>
</dbReference>
<organism evidence="3 4">
    <name type="scientific">Limnoglobus roseus</name>
    <dbReference type="NCBI Taxonomy" id="2598579"/>
    <lineage>
        <taxon>Bacteria</taxon>
        <taxon>Pseudomonadati</taxon>
        <taxon>Planctomycetota</taxon>
        <taxon>Planctomycetia</taxon>
        <taxon>Gemmatales</taxon>
        <taxon>Gemmataceae</taxon>
        <taxon>Limnoglobus</taxon>
    </lineage>
</organism>
<dbReference type="GO" id="GO:0003676">
    <property type="term" value="F:nucleic acid binding"/>
    <property type="evidence" value="ECO:0007669"/>
    <property type="project" value="InterPro"/>
</dbReference>
<keyword evidence="4" id="KW-1185">Reference proteome</keyword>
<evidence type="ECO:0000259" key="2">
    <source>
        <dbReference type="Pfam" id="PF13358"/>
    </source>
</evidence>